<comment type="caution">
    <text evidence="2">The sequence shown here is derived from an EMBL/GenBank/DDBJ whole genome shotgun (WGS) entry which is preliminary data.</text>
</comment>
<evidence type="ECO:0000313" key="3">
    <source>
        <dbReference type="Proteomes" id="UP000693970"/>
    </source>
</evidence>
<proteinExistence type="predicted"/>
<dbReference type="EMBL" id="JAGRRH010000017">
    <property type="protein sequence ID" value="KAG7351626.1"/>
    <property type="molecule type" value="Genomic_DNA"/>
</dbReference>
<gene>
    <name evidence="2" type="ORF">IV203_007674</name>
</gene>
<reference evidence="2" key="1">
    <citation type="journal article" date="2021" name="Sci. Rep.">
        <title>Diploid genomic architecture of Nitzschia inconspicua, an elite biomass production diatom.</title>
        <authorList>
            <person name="Oliver A."/>
            <person name="Podell S."/>
            <person name="Pinowska A."/>
            <person name="Traller J.C."/>
            <person name="Smith S.R."/>
            <person name="McClure R."/>
            <person name="Beliaev A."/>
            <person name="Bohutskyi P."/>
            <person name="Hill E.A."/>
            <person name="Rabines A."/>
            <person name="Zheng H."/>
            <person name="Allen L.Z."/>
            <person name="Kuo A."/>
            <person name="Grigoriev I.V."/>
            <person name="Allen A.E."/>
            <person name="Hazlebeck D."/>
            <person name="Allen E.E."/>
        </authorList>
    </citation>
    <scope>NUCLEOTIDE SEQUENCE</scope>
    <source>
        <strain evidence="2">Hildebrandi</strain>
    </source>
</reference>
<evidence type="ECO:0000256" key="1">
    <source>
        <dbReference type="SAM" id="MobiDB-lite"/>
    </source>
</evidence>
<accession>A0A9K3PLY7</accession>
<sequence length="186" mass="20369">MATAVGCKEVENHSNNTNTTKNTEFLSTFELSTELKSESVQGSSLTLHGMDSVAESAYDTLTTTLEQHFTEYFDNFYPSIRFASSIEVVSVDGTRRRELSSSSSSSSSLPFLRTGRRRLSSSAAVTVVYNQDFTWTQPVTLDVDKTQLATLPLQDETDQAQLVASLQKVSPEFATLQSVSAVTPGF</sequence>
<dbReference type="AlphaFoldDB" id="A0A9K3PLY7"/>
<protein>
    <submittedName>
        <fullName evidence="2">Uncharacterized protein</fullName>
    </submittedName>
</protein>
<keyword evidence="3" id="KW-1185">Reference proteome</keyword>
<evidence type="ECO:0000313" key="2">
    <source>
        <dbReference type="EMBL" id="KAG7351626.1"/>
    </source>
</evidence>
<feature type="region of interest" description="Disordered" evidence="1">
    <location>
        <begin position="1"/>
        <end position="21"/>
    </location>
</feature>
<dbReference type="Proteomes" id="UP000693970">
    <property type="component" value="Unassembled WGS sequence"/>
</dbReference>
<reference evidence="2" key="2">
    <citation type="submission" date="2021-04" db="EMBL/GenBank/DDBJ databases">
        <authorList>
            <person name="Podell S."/>
        </authorList>
    </citation>
    <scope>NUCLEOTIDE SEQUENCE</scope>
    <source>
        <strain evidence="2">Hildebrandi</strain>
    </source>
</reference>
<name>A0A9K3PLY7_9STRA</name>
<organism evidence="2 3">
    <name type="scientific">Nitzschia inconspicua</name>
    <dbReference type="NCBI Taxonomy" id="303405"/>
    <lineage>
        <taxon>Eukaryota</taxon>
        <taxon>Sar</taxon>
        <taxon>Stramenopiles</taxon>
        <taxon>Ochrophyta</taxon>
        <taxon>Bacillariophyta</taxon>
        <taxon>Bacillariophyceae</taxon>
        <taxon>Bacillariophycidae</taxon>
        <taxon>Bacillariales</taxon>
        <taxon>Bacillariaceae</taxon>
        <taxon>Nitzschia</taxon>
    </lineage>
</organism>